<dbReference type="Proteomes" id="UP000249464">
    <property type="component" value="Unassembled WGS sequence"/>
</dbReference>
<protein>
    <submittedName>
        <fullName evidence="2">BQ5605_C005g03484 protein</fullName>
    </submittedName>
</protein>
<feature type="region of interest" description="Disordered" evidence="1">
    <location>
        <begin position="1"/>
        <end position="126"/>
    </location>
</feature>
<evidence type="ECO:0000313" key="3">
    <source>
        <dbReference type="Proteomes" id="UP000249464"/>
    </source>
</evidence>
<organism evidence="2 3">
    <name type="scientific">Microbotryum silenes-dioicae</name>
    <dbReference type="NCBI Taxonomy" id="796604"/>
    <lineage>
        <taxon>Eukaryota</taxon>
        <taxon>Fungi</taxon>
        <taxon>Dikarya</taxon>
        <taxon>Basidiomycota</taxon>
        <taxon>Pucciniomycotina</taxon>
        <taxon>Microbotryomycetes</taxon>
        <taxon>Microbotryales</taxon>
        <taxon>Microbotryaceae</taxon>
        <taxon>Microbotryum</taxon>
    </lineage>
</organism>
<keyword evidence="3" id="KW-1185">Reference proteome</keyword>
<dbReference type="EMBL" id="FQNC01000047">
    <property type="protein sequence ID" value="SGY76355.1"/>
    <property type="molecule type" value="Genomic_DNA"/>
</dbReference>
<proteinExistence type="predicted"/>
<feature type="compositionally biased region" description="Polar residues" evidence="1">
    <location>
        <begin position="97"/>
        <end position="118"/>
    </location>
</feature>
<reference evidence="2 3" key="1">
    <citation type="submission" date="2016-11" db="EMBL/GenBank/DDBJ databases">
        <authorList>
            <person name="Jaros S."/>
            <person name="Januszkiewicz K."/>
            <person name="Wedrychowicz H."/>
        </authorList>
    </citation>
    <scope>NUCLEOTIDE SEQUENCE [LARGE SCALE GENOMIC DNA]</scope>
</reference>
<accession>A0A2X0MXX3</accession>
<gene>
    <name evidence="2" type="primary">BQ5605_C005g03484</name>
    <name evidence="2" type="ORF">BQ5605_C005G03484</name>
</gene>
<feature type="compositionally biased region" description="Low complexity" evidence="1">
    <location>
        <begin position="70"/>
        <end position="85"/>
    </location>
</feature>
<feature type="compositionally biased region" description="Polar residues" evidence="1">
    <location>
        <begin position="8"/>
        <end position="20"/>
    </location>
</feature>
<sequence>MAAAFDPGSSSGYDPMTSSDGPEMLDSPSTSSFYNTPTRYDAPMRSSSPLPAAVSYATQFQSVARRRPRPAASSASQWASSSSRSTAGAHDQRVYKSRTSARQPISPLTPNTFASNPNSSSSSSSLRLVYANARRIAADAARSSSKSNKYSRDLSLGRPENPFAPGAYALGAMRNGEWEEWTDDEEREMAMEQRRDIWQRNRAFEMQAVDQLGAVEEEFEDVQDDFNGYLEQEPPDDLLDLYSGSDLIDMSRSIPRIPSLASIPGLSTEEEMSSDDLEMQEAQEDATWPVTPVVDPSRAFQVFLEVLSTSSCPKCQCSDAGTIQNYDQQGARCIRCDWSVSILALQASSLEFAAHIPAITQQQHLPIFAWDLHTETLVLCSGCDESFAA</sequence>
<name>A0A2X0MXX3_9BASI</name>
<dbReference type="AlphaFoldDB" id="A0A2X0MXX3"/>
<feature type="compositionally biased region" description="Polar residues" evidence="1">
    <location>
        <begin position="27"/>
        <end position="38"/>
    </location>
</feature>
<evidence type="ECO:0000313" key="2">
    <source>
        <dbReference type="EMBL" id="SGY76355.1"/>
    </source>
</evidence>
<evidence type="ECO:0000256" key="1">
    <source>
        <dbReference type="SAM" id="MobiDB-lite"/>
    </source>
</evidence>